<comment type="caution">
    <text evidence="9">The sequence shown here is derived from an EMBL/GenBank/DDBJ whole genome shotgun (WGS) entry which is preliminary data.</text>
</comment>
<feature type="compositionally biased region" description="Basic and acidic residues" evidence="8">
    <location>
        <begin position="462"/>
        <end position="481"/>
    </location>
</feature>
<feature type="compositionally biased region" description="Basic and acidic residues" evidence="8">
    <location>
        <begin position="239"/>
        <end position="267"/>
    </location>
</feature>
<sequence>MSEGFHLSVPSSLDLPDKYPVVEETGPDNLASTAGVGLRRSPHASAMKRSLTVSEDQPPPTTLSAAGTTRPDLRHGPCLSPFLSPKEGSCNTGFPVSLLDVAVKGNFREQGGLSLHVPLSPKGFGSLLESVCSLAPFKDSQVDTSTVQQSGAARVGHREDLSEGSGAWLATEPSGSDPPVGGDTEGVFQSSLDATDRCPSTNSFVSVVEDTHTPGKSDAGDKADTKEQKMGDSVEWPDESVHLDKGERENVEKASDEILTKVEKQQQEEAEQNGPETIHQKALEKMTEPAEEKLPEKEMPTEKVESPVSLGDSGTTEDGGNKTPVESQLVDLMTASIKVERAAGDKSEKTVQVSGADEREETVVMEETKPMEKVVKVTEVSQKSETGGAKETKDSKAQSPQNRQTAVVLDTSFDTPEKHIDTSMEENKGEDTKVVESKVVVSIVEHTKVEEAKVKVTMVEDAKAEAAEEQHEKVETERQQEAKPVGEAAPLKENATEEVKKTAEKEAKKEEKKEKPGKLNTTGTKKPAARPPTGGSAAGRDLASPEKKTKTTAAAAAKPTSAPAAATKKPSGVSTSRPSSSVNSTSTTTREVKTKVTTVNAARATAGATATRTGGTTAATSKTSTTASATSRTTAGVAATSRTTTTAAATSRTTTASATSRTTTVATGKSATATRSAAAARPALGTGAKKPLADSSKARPSSTLGASRVAGAARTAAAKPVSLSSSTAAAGGSVRSKIGSADNLKPQPGGGKVSQNRGASSKDPSQGKVLNKKVDLSKVTSKCGSKDNMKHKPGGGDVKIESHKVNFKDKAQSKVGSMENLVGAPGKGEGNQEETMEEGLDAPLVAADQCQAPEQGLPEQGPPEQGPPEQGPPKQSPSEQGPPEQHAAQENGLKKDGACGTEGLCDAPASLQPWEDVEGGGLLLGGPSNG</sequence>
<accession>A0A9Q0ETD9</accession>
<comment type="subcellular location">
    <subcellularLocation>
        <location evidence="1 7">Cytoplasm</location>
        <location evidence="1 7">Cytoskeleton</location>
    </subcellularLocation>
</comment>
<feature type="compositionally biased region" description="Basic and acidic residues" evidence="8">
    <location>
        <begin position="366"/>
        <end position="376"/>
    </location>
</feature>
<dbReference type="InterPro" id="IPR027324">
    <property type="entry name" value="MAP2/MAP4/Tau"/>
</dbReference>
<dbReference type="GO" id="GO:0031175">
    <property type="term" value="P:neuron projection development"/>
    <property type="evidence" value="ECO:0007669"/>
    <property type="project" value="TreeGrafter"/>
</dbReference>
<dbReference type="EMBL" id="JANIIK010000037">
    <property type="protein sequence ID" value="KAJ3611536.1"/>
    <property type="molecule type" value="Genomic_DNA"/>
</dbReference>
<dbReference type="GO" id="GO:0000226">
    <property type="term" value="P:microtubule cytoskeleton organization"/>
    <property type="evidence" value="ECO:0007669"/>
    <property type="project" value="TreeGrafter"/>
</dbReference>
<protein>
    <recommendedName>
        <fullName evidence="7">Microtubule-associated protein</fullName>
    </recommendedName>
</protein>
<organism evidence="9 10">
    <name type="scientific">Muraenolepis orangiensis</name>
    <name type="common">Patagonian moray cod</name>
    <dbReference type="NCBI Taxonomy" id="630683"/>
    <lineage>
        <taxon>Eukaryota</taxon>
        <taxon>Metazoa</taxon>
        <taxon>Chordata</taxon>
        <taxon>Craniata</taxon>
        <taxon>Vertebrata</taxon>
        <taxon>Euteleostomi</taxon>
        <taxon>Actinopterygii</taxon>
        <taxon>Neopterygii</taxon>
        <taxon>Teleostei</taxon>
        <taxon>Neoteleostei</taxon>
        <taxon>Acanthomorphata</taxon>
        <taxon>Zeiogadaria</taxon>
        <taxon>Gadariae</taxon>
        <taxon>Gadiformes</taxon>
        <taxon>Muraenolepidoidei</taxon>
        <taxon>Muraenolepididae</taxon>
        <taxon>Muraenolepis</taxon>
    </lineage>
</organism>
<feature type="compositionally biased region" description="Basic and acidic residues" evidence="8">
    <location>
        <begin position="415"/>
        <end position="434"/>
    </location>
</feature>
<feature type="region of interest" description="Disordered" evidence="8">
    <location>
        <begin position="148"/>
        <end position="327"/>
    </location>
</feature>
<dbReference type="GO" id="GO:0008017">
    <property type="term" value="F:microtubule binding"/>
    <property type="evidence" value="ECO:0007669"/>
    <property type="project" value="InterPro"/>
</dbReference>
<feature type="compositionally biased region" description="Polar residues" evidence="8">
    <location>
        <begin position="753"/>
        <end position="764"/>
    </location>
</feature>
<evidence type="ECO:0000256" key="1">
    <source>
        <dbReference type="ARBA" id="ARBA00004245"/>
    </source>
</evidence>
<reference evidence="9" key="1">
    <citation type="submission" date="2022-07" db="EMBL/GenBank/DDBJ databases">
        <title>Chromosome-level genome of Muraenolepis orangiensis.</title>
        <authorList>
            <person name="Kim J."/>
        </authorList>
    </citation>
    <scope>NUCLEOTIDE SEQUENCE</scope>
    <source>
        <strain evidence="9">KU_S4_2022</strain>
        <tissue evidence="9">Muscle</tissue>
    </source>
</reference>
<feature type="compositionally biased region" description="Low complexity" evidence="8">
    <location>
        <begin position="705"/>
        <end position="736"/>
    </location>
</feature>
<evidence type="ECO:0000256" key="8">
    <source>
        <dbReference type="SAM" id="MobiDB-lite"/>
    </source>
</evidence>
<evidence type="ECO:0000256" key="2">
    <source>
        <dbReference type="ARBA" id="ARBA00022490"/>
    </source>
</evidence>
<dbReference type="OrthoDB" id="9378527at2759"/>
<dbReference type="GO" id="GO:0043005">
    <property type="term" value="C:neuron projection"/>
    <property type="evidence" value="ECO:0007669"/>
    <property type="project" value="TreeGrafter"/>
</dbReference>
<feature type="compositionally biased region" description="Basic and acidic residues" evidence="8">
    <location>
        <begin position="278"/>
        <end position="305"/>
    </location>
</feature>
<dbReference type="PANTHER" id="PTHR11501">
    <property type="entry name" value="MICROTUBULE-ASSOCIATED PROTEIN"/>
    <property type="match status" value="1"/>
</dbReference>
<keyword evidence="6 7" id="KW-0206">Cytoskeleton</keyword>
<keyword evidence="5" id="KW-0677">Repeat</keyword>
<feature type="compositionally biased region" description="Gly residues" evidence="8">
    <location>
        <begin position="919"/>
        <end position="930"/>
    </location>
</feature>
<keyword evidence="3" id="KW-0597">Phosphoprotein</keyword>
<feature type="compositionally biased region" description="Basic and acidic residues" evidence="8">
    <location>
        <begin position="209"/>
        <end position="232"/>
    </location>
</feature>
<evidence type="ECO:0000256" key="5">
    <source>
        <dbReference type="ARBA" id="ARBA00022737"/>
    </source>
</evidence>
<dbReference type="GO" id="GO:0005874">
    <property type="term" value="C:microtubule"/>
    <property type="evidence" value="ECO:0007669"/>
    <property type="project" value="UniProtKB-KW"/>
</dbReference>
<feature type="compositionally biased region" description="Polar residues" evidence="8">
    <location>
        <begin position="187"/>
        <end position="205"/>
    </location>
</feature>
<feature type="compositionally biased region" description="Pro residues" evidence="8">
    <location>
        <begin position="860"/>
        <end position="875"/>
    </location>
</feature>
<feature type="region of interest" description="Disordered" evidence="8">
    <location>
        <begin position="341"/>
        <end position="434"/>
    </location>
</feature>
<evidence type="ECO:0000256" key="7">
    <source>
        <dbReference type="RuleBase" id="RU000686"/>
    </source>
</evidence>
<keyword evidence="2 7" id="KW-0963">Cytoplasm</keyword>
<feature type="compositionally biased region" description="Low complexity" evidence="8">
    <location>
        <begin position="876"/>
        <end position="885"/>
    </location>
</feature>
<proteinExistence type="predicted"/>
<feature type="compositionally biased region" description="Acidic residues" evidence="8">
    <location>
        <begin position="831"/>
        <end position="840"/>
    </location>
</feature>
<keyword evidence="4 7" id="KW-0493">Microtubule</keyword>
<dbReference type="PANTHER" id="PTHR11501:SF16">
    <property type="entry name" value="MICROTUBULE-ASSOCIATED PROTEIN 4"/>
    <property type="match status" value="1"/>
</dbReference>
<keyword evidence="10" id="KW-1185">Reference proteome</keyword>
<feature type="compositionally biased region" description="Basic and acidic residues" evidence="8">
    <location>
        <begin position="798"/>
        <end position="812"/>
    </location>
</feature>
<evidence type="ECO:0000256" key="6">
    <source>
        <dbReference type="ARBA" id="ARBA00023212"/>
    </source>
</evidence>
<evidence type="ECO:0000256" key="3">
    <source>
        <dbReference type="ARBA" id="ARBA00022553"/>
    </source>
</evidence>
<feature type="compositionally biased region" description="Basic and acidic residues" evidence="8">
    <location>
        <begin position="494"/>
        <end position="517"/>
    </location>
</feature>
<dbReference type="AlphaFoldDB" id="A0A9Q0ETD9"/>
<feature type="compositionally biased region" description="Low complexity" evidence="8">
    <location>
        <begin position="551"/>
        <end position="689"/>
    </location>
</feature>
<name>A0A9Q0ETD9_9TELE</name>
<dbReference type="PROSITE" id="PS51491">
    <property type="entry name" value="TAU_MAP_2"/>
    <property type="match status" value="2"/>
</dbReference>
<feature type="region of interest" description="Disordered" evidence="8">
    <location>
        <begin position="1"/>
        <end position="76"/>
    </location>
</feature>
<dbReference type="InterPro" id="IPR001084">
    <property type="entry name" value="MAP_tubulin-bd_rpt"/>
</dbReference>
<evidence type="ECO:0000313" key="10">
    <source>
        <dbReference type="Proteomes" id="UP001148018"/>
    </source>
</evidence>
<dbReference type="Pfam" id="PF00418">
    <property type="entry name" value="Tubulin-binding"/>
    <property type="match status" value="2"/>
</dbReference>
<evidence type="ECO:0000256" key="4">
    <source>
        <dbReference type="ARBA" id="ARBA00022701"/>
    </source>
</evidence>
<dbReference type="Proteomes" id="UP001148018">
    <property type="component" value="Unassembled WGS sequence"/>
</dbReference>
<evidence type="ECO:0000313" key="9">
    <source>
        <dbReference type="EMBL" id="KAJ3611536.1"/>
    </source>
</evidence>
<feature type="region of interest" description="Disordered" evidence="8">
    <location>
        <begin position="462"/>
        <end position="930"/>
    </location>
</feature>
<gene>
    <name evidence="9" type="ORF">NHX12_021551</name>
</gene>
<dbReference type="PROSITE" id="PS00229">
    <property type="entry name" value="TAU_MAP_1"/>
    <property type="match status" value="1"/>
</dbReference>